<proteinExistence type="predicted"/>
<feature type="signal peptide" evidence="2">
    <location>
        <begin position="1"/>
        <end position="24"/>
    </location>
</feature>
<dbReference type="PANTHER" id="PTHR38792">
    <property type="entry name" value="BNR/ASP-BOX REPEAT DOMAIN PROTEIN (AFU_ORTHOLOGUE AFUA_7G06430)-RELATED"/>
    <property type="match status" value="1"/>
</dbReference>
<keyword evidence="4" id="KW-1185">Reference proteome</keyword>
<accession>A0ABR3Y4V9</accession>
<keyword evidence="2" id="KW-0732">Signal</keyword>
<name>A0ABR3Y4V9_9PEZI</name>
<dbReference type="EMBL" id="JAWRVE010000003">
    <property type="protein sequence ID" value="KAL1882892.1"/>
    <property type="molecule type" value="Genomic_DNA"/>
</dbReference>
<gene>
    <name evidence="3" type="ORF">Daus18300_000530</name>
</gene>
<organism evidence="3 4">
    <name type="scientific">Diaporthe australafricana</name>
    <dbReference type="NCBI Taxonomy" id="127596"/>
    <lineage>
        <taxon>Eukaryota</taxon>
        <taxon>Fungi</taxon>
        <taxon>Dikarya</taxon>
        <taxon>Ascomycota</taxon>
        <taxon>Pezizomycotina</taxon>
        <taxon>Sordariomycetes</taxon>
        <taxon>Sordariomycetidae</taxon>
        <taxon>Diaporthales</taxon>
        <taxon>Diaporthaceae</taxon>
        <taxon>Diaporthe</taxon>
    </lineage>
</organism>
<dbReference type="Proteomes" id="UP001583177">
    <property type="component" value="Unassembled WGS sequence"/>
</dbReference>
<dbReference type="PANTHER" id="PTHR38792:SF3">
    <property type="entry name" value="BNR_ASP-BOX REPEAT DOMAIN PROTEIN (AFU_ORTHOLOGUE AFUA_7G06430)-RELATED"/>
    <property type="match status" value="1"/>
</dbReference>
<dbReference type="Gene3D" id="2.120.10.10">
    <property type="match status" value="1"/>
</dbReference>
<protein>
    <recommendedName>
        <fullName evidence="5">Sialidase domain-containing protein</fullName>
    </recommendedName>
</protein>
<evidence type="ECO:0000256" key="2">
    <source>
        <dbReference type="SAM" id="SignalP"/>
    </source>
</evidence>
<dbReference type="InterPro" id="IPR036278">
    <property type="entry name" value="Sialidase_sf"/>
</dbReference>
<evidence type="ECO:0008006" key="5">
    <source>
        <dbReference type="Google" id="ProtNLM"/>
    </source>
</evidence>
<feature type="chain" id="PRO_5045477719" description="Sialidase domain-containing protein" evidence="2">
    <location>
        <begin position="25"/>
        <end position="474"/>
    </location>
</feature>
<feature type="region of interest" description="Disordered" evidence="1">
    <location>
        <begin position="127"/>
        <end position="159"/>
    </location>
</feature>
<comment type="caution">
    <text evidence="3">The sequence shown here is derived from an EMBL/GenBank/DDBJ whole genome shotgun (WGS) entry which is preliminary data.</text>
</comment>
<dbReference type="SUPFAM" id="SSF50939">
    <property type="entry name" value="Sialidases"/>
    <property type="match status" value="1"/>
</dbReference>
<feature type="compositionally biased region" description="Low complexity" evidence="1">
    <location>
        <begin position="134"/>
        <end position="153"/>
    </location>
</feature>
<sequence length="474" mass="51166">MLALRPSVCLAILALCAQSGSMQGLLQPPPPQGFGALECLPITASNSSVVIYPAGDPVILEYTGVYPRVSGSVEDGLYLGYAAREGFTKILRAYRSTDGGGSWQKLGDVDRGDNRTRELDNAFPLVLPAGFPGSTGDNNTGGRNTSNSSNNTTEDNKHYPGRLLYAYRNHDRSPNNTLGVPDNYTFYRLSVSASDDGGRTWALLSHIDTRAANNGSANLNGLWEPFLRGASDGTTLQAYYSAENDAGDQDSLLRESADGGRTWGGAPRVVSGANRVRSRDGMTGVAPLGDGWRDGGGGEDGRLMLFFETTESGRFDVRRVISADGGKTWPDATRARVYDPWDEEKIASAPAGVVNVGGTLVAGFMTNEGTNSSGSVPGDFKVVTSVDDGETWSGSVLIAREAIWPGLYSLDEDRFMAMYSFDTYEGEYVAATRVFELQRGSFRKPVVTIYLDVGSMIGVVRPRLREITWYRSLR</sequence>
<evidence type="ECO:0000313" key="4">
    <source>
        <dbReference type="Proteomes" id="UP001583177"/>
    </source>
</evidence>
<evidence type="ECO:0000256" key="1">
    <source>
        <dbReference type="SAM" id="MobiDB-lite"/>
    </source>
</evidence>
<evidence type="ECO:0000313" key="3">
    <source>
        <dbReference type="EMBL" id="KAL1882892.1"/>
    </source>
</evidence>
<reference evidence="3 4" key="1">
    <citation type="journal article" date="2024" name="IMA Fungus">
        <title>IMA Genome - F19 : A genome assembly and annotation guide to empower mycologists, including annotated draft genome sequences of Ceratocystis pirilliformis, Diaporthe australafricana, Fusarium ophioides, Paecilomyces lecythidis, and Sporothrix stenoceras.</title>
        <authorList>
            <person name="Aylward J."/>
            <person name="Wilson A.M."/>
            <person name="Visagie C.M."/>
            <person name="Spraker J."/>
            <person name="Barnes I."/>
            <person name="Buitendag C."/>
            <person name="Ceriani C."/>
            <person name="Del Mar Angel L."/>
            <person name="du Plessis D."/>
            <person name="Fuchs T."/>
            <person name="Gasser K."/>
            <person name="Kramer D."/>
            <person name="Li W."/>
            <person name="Munsamy K."/>
            <person name="Piso A."/>
            <person name="Price J.L."/>
            <person name="Sonnekus B."/>
            <person name="Thomas C."/>
            <person name="van der Nest A."/>
            <person name="van Dijk A."/>
            <person name="van Heerden A."/>
            <person name="van Vuuren N."/>
            <person name="Yilmaz N."/>
            <person name="Duong T.A."/>
            <person name="van der Merwe N.A."/>
            <person name="Wingfield M.J."/>
            <person name="Wingfield B.D."/>
        </authorList>
    </citation>
    <scope>NUCLEOTIDE SEQUENCE [LARGE SCALE GENOMIC DNA]</scope>
    <source>
        <strain evidence="3 4">CMW 18300</strain>
    </source>
</reference>
<dbReference type="CDD" id="cd15482">
    <property type="entry name" value="Sialidase_non-viral"/>
    <property type="match status" value="1"/>
</dbReference>